<dbReference type="InterPro" id="IPR012944">
    <property type="entry name" value="SusD_RagB_dom"/>
</dbReference>
<evidence type="ECO:0000313" key="8">
    <source>
        <dbReference type="EMBL" id="MFB9058251.1"/>
    </source>
</evidence>
<comment type="similarity">
    <text evidence="2">Belongs to the SusD family.</text>
</comment>
<dbReference type="RefSeq" id="WP_379862496.1">
    <property type="nucleotide sequence ID" value="NZ_JBHMFC010000105.1"/>
</dbReference>
<dbReference type="InterPro" id="IPR033985">
    <property type="entry name" value="SusD-like_N"/>
</dbReference>
<evidence type="ECO:0000313" key="9">
    <source>
        <dbReference type="Proteomes" id="UP001589585"/>
    </source>
</evidence>
<gene>
    <name evidence="8" type="ORF">ACFFU9_16015</name>
</gene>
<dbReference type="Pfam" id="PF14322">
    <property type="entry name" value="SusD-like_3"/>
    <property type="match status" value="1"/>
</dbReference>
<feature type="domain" description="RagB/SusD" evidence="6">
    <location>
        <begin position="332"/>
        <end position="544"/>
    </location>
</feature>
<keyword evidence="3" id="KW-0732">Signal</keyword>
<evidence type="ECO:0000256" key="1">
    <source>
        <dbReference type="ARBA" id="ARBA00004442"/>
    </source>
</evidence>
<evidence type="ECO:0000256" key="2">
    <source>
        <dbReference type="ARBA" id="ARBA00006275"/>
    </source>
</evidence>
<dbReference type="InterPro" id="IPR011990">
    <property type="entry name" value="TPR-like_helical_dom_sf"/>
</dbReference>
<evidence type="ECO:0000256" key="5">
    <source>
        <dbReference type="ARBA" id="ARBA00023237"/>
    </source>
</evidence>
<proteinExistence type="inferred from homology"/>
<protein>
    <submittedName>
        <fullName evidence="8">RagB/SusD family nutrient uptake outer membrane protein</fullName>
    </submittedName>
</protein>
<accession>A0ABV5FFK5</accession>
<keyword evidence="9" id="KW-1185">Reference proteome</keyword>
<organism evidence="8 9">
    <name type="scientific">Mariniflexile ostreae</name>
    <dbReference type="NCBI Taxonomy" id="1520892"/>
    <lineage>
        <taxon>Bacteria</taxon>
        <taxon>Pseudomonadati</taxon>
        <taxon>Bacteroidota</taxon>
        <taxon>Flavobacteriia</taxon>
        <taxon>Flavobacteriales</taxon>
        <taxon>Flavobacteriaceae</taxon>
        <taxon>Mariniflexile</taxon>
    </lineage>
</organism>
<dbReference type="Gene3D" id="1.25.40.390">
    <property type="match status" value="1"/>
</dbReference>
<dbReference type="EMBL" id="JBHMFC010000105">
    <property type="protein sequence ID" value="MFB9058251.1"/>
    <property type="molecule type" value="Genomic_DNA"/>
</dbReference>
<evidence type="ECO:0000256" key="4">
    <source>
        <dbReference type="ARBA" id="ARBA00023136"/>
    </source>
</evidence>
<evidence type="ECO:0000259" key="6">
    <source>
        <dbReference type="Pfam" id="PF07980"/>
    </source>
</evidence>
<dbReference type="PROSITE" id="PS51257">
    <property type="entry name" value="PROKAR_LIPOPROTEIN"/>
    <property type="match status" value="1"/>
</dbReference>
<dbReference type="Proteomes" id="UP001589585">
    <property type="component" value="Unassembled WGS sequence"/>
</dbReference>
<feature type="domain" description="SusD-like N-terminal" evidence="7">
    <location>
        <begin position="63"/>
        <end position="216"/>
    </location>
</feature>
<comment type="caution">
    <text evidence="8">The sequence shown here is derived from an EMBL/GenBank/DDBJ whole genome shotgun (WGS) entry which is preliminary data.</text>
</comment>
<keyword evidence="4" id="KW-0472">Membrane</keyword>
<name>A0ABV5FFK5_9FLAO</name>
<reference evidence="8 9" key="1">
    <citation type="submission" date="2024-09" db="EMBL/GenBank/DDBJ databases">
        <authorList>
            <person name="Sun Q."/>
            <person name="Mori K."/>
        </authorList>
    </citation>
    <scope>NUCLEOTIDE SEQUENCE [LARGE SCALE GENOMIC DNA]</scope>
    <source>
        <strain evidence="8 9">CECT 8622</strain>
    </source>
</reference>
<keyword evidence="5" id="KW-0998">Cell outer membrane</keyword>
<dbReference type="Pfam" id="PF07980">
    <property type="entry name" value="SusD_RagB"/>
    <property type="match status" value="1"/>
</dbReference>
<sequence>MKIKFILVAVLTAFILQGCDDQLEIEQKDNITAENLYDTEAGALAGLTGAYSRAVAVYREAVINAQYPTQFTDEGFYNRKGAQDIRKNNFTAAEPMIRDIWGTYYEGVAATNTLLVGLENSTLEESLKQEFIAEGRFLRAFLYFDIQKAFGGIQGIPMPLEDTNKQLLPRTPGIDVYKQIVKDLEFAEQNLKTAAEATPGRANKSAARGLLARAYLYMASAPFNEAGAYKKSSDWSKMVIEDPYHQLNNSYEDIFNQLAMGNYETKETLFQIGFSFADQDSNQSSKLGSAFGMKIDDEGCGKGYALTYATIGLVLKYRSDPADERGFWNTYPYFNKRNNNCELSTINSQFMYPVSKWRRFLEPNNSNTSYGPHHWPVIRFADVLLMYAEAENKLTPGSSLALDAVNRVRNRANATPITTITDAAIQDERLLELAFEGQRKFDLVRWGILEQRVNQTRTQMKTLEANPNFVNEDWTSLGEPNLGPDGIPESGDEPVNREIRNNVMNASFDFYEGYNDFDPTKHYILPIPEQELGVNTNLKQTTGW</sequence>
<comment type="subcellular location">
    <subcellularLocation>
        <location evidence="1">Cell outer membrane</location>
    </subcellularLocation>
</comment>
<evidence type="ECO:0000256" key="3">
    <source>
        <dbReference type="ARBA" id="ARBA00022729"/>
    </source>
</evidence>
<evidence type="ECO:0000259" key="7">
    <source>
        <dbReference type="Pfam" id="PF14322"/>
    </source>
</evidence>
<dbReference type="SUPFAM" id="SSF48452">
    <property type="entry name" value="TPR-like"/>
    <property type="match status" value="1"/>
</dbReference>